<name>A0A917G482_9BACL</name>
<comment type="caution">
    <text evidence="1">The sequence shown here is derived from an EMBL/GenBank/DDBJ whole genome shotgun (WGS) entry which is preliminary data.</text>
</comment>
<protein>
    <submittedName>
        <fullName evidence="1">Uncharacterized protein</fullName>
    </submittedName>
</protein>
<dbReference type="RefSeq" id="WP_229725541.1">
    <property type="nucleotide sequence ID" value="NZ_BMGR01000017.1"/>
</dbReference>
<accession>A0A917G482</accession>
<reference evidence="1" key="2">
    <citation type="submission" date="2020-09" db="EMBL/GenBank/DDBJ databases">
        <authorList>
            <person name="Sun Q."/>
            <person name="Zhou Y."/>
        </authorList>
    </citation>
    <scope>NUCLEOTIDE SEQUENCE</scope>
    <source>
        <strain evidence="1">CGMCC 1.12987</strain>
    </source>
</reference>
<keyword evidence="2" id="KW-1185">Reference proteome</keyword>
<evidence type="ECO:0000313" key="1">
    <source>
        <dbReference type="EMBL" id="GGG21575.1"/>
    </source>
</evidence>
<evidence type="ECO:0000313" key="2">
    <source>
        <dbReference type="Proteomes" id="UP000644756"/>
    </source>
</evidence>
<dbReference type="AlphaFoldDB" id="A0A917G482"/>
<dbReference type="EMBL" id="BMGR01000017">
    <property type="protein sequence ID" value="GGG21575.1"/>
    <property type="molecule type" value="Genomic_DNA"/>
</dbReference>
<gene>
    <name evidence="1" type="ORF">GCM10010916_42860</name>
</gene>
<proteinExistence type="predicted"/>
<reference evidence="1" key="1">
    <citation type="journal article" date="2014" name="Int. J. Syst. Evol. Microbiol.">
        <title>Complete genome sequence of Corynebacterium casei LMG S-19264T (=DSM 44701T), isolated from a smear-ripened cheese.</title>
        <authorList>
            <consortium name="US DOE Joint Genome Institute (JGI-PGF)"/>
            <person name="Walter F."/>
            <person name="Albersmeier A."/>
            <person name="Kalinowski J."/>
            <person name="Ruckert C."/>
        </authorList>
    </citation>
    <scope>NUCLEOTIDE SEQUENCE</scope>
    <source>
        <strain evidence="1">CGMCC 1.12987</strain>
    </source>
</reference>
<dbReference type="Proteomes" id="UP000644756">
    <property type="component" value="Unassembled WGS sequence"/>
</dbReference>
<sequence>MDVRKKLKLLLMILVGLFLTANLTVWAAITLNLELPIVTESSLPDGALATVTPVGAEFTLNWGRSQRVEGVNLFQIDLASAAYSDQVFINLLLVDPLEIGNVLRNRNSFIEVAVWYEDSQGSHELENGVKVSKDEATTAMMSEVSGDVILRPTVTGVERLYVLASITVPGGGWGGFPGGWGGGGNIPPGQQDQLQTLRFHCIVR</sequence>
<organism evidence="1 2">
    <name type="scientific">Paenibacillus abyssi</name>
    <dbReference type="NCBI Taxonomy" id="1340531"/>
    <lineage>
        <taxon>Bacteria</taxon>
        <taxon>Bacillati</taxon>
        <taxon>Bacillota</taxon>
        <taxon>Bacilli</taxon>
        <taxon>Bacillales</taxon>
        <taxon>Paenibacillaceae</taxon>
        <taxon>Paenibacillus</taxon>
    </lineage>
</organism>